<proteinExistence type="predicted"/>
<keyword evidence="2" id="KW-0460">Magnesium</keyword>
<dbReference type="InterPro" id="IPR051400">
    <property type="entry name" value="HAD-like_hydrolase"/>
</dbReference>
<organism evidence="3 4">
    <name type="scientific">Tumebacillus lipolyticus</name>
    <dbReference type="NCBI Taxonomy" id="1280370"/>
    <lineage>
        <taxon>Bacteria</taxon>
        <taxon>Bacillati</taxon>
        <taxon>Bacillota</taxon>
        <taxon>Bacilli</taxon>
        <taxon>Bacillales</taxon>
        <taxon>Alicyclobacillaceae</taxon>
        <taxon>Tumebacillus</taxon>
    </lineage>
</organism>
<accession>A0ABW4ZZA7</accession>
<dbReference type="Pfam" id="PF00702">
    <property type="entry name" value="Hydrolase"/>
    <property type="match status" value="1"/>
</dbReference>
<dbReference type="Gene3D" id="1.10.150.240">
    <property type="entry name" value="Putative phosphatase, domain 2"/>
    <property type="match status" value="1"/>
</dbReference>
<reference evidence="4" key="1">
    <citation type="journal article" date="2019" name="Int. J. Syst. Evol. Microbiol.">
        <title>The Global Catalogue of Microorganisms (GCM) 10K type strain sequencing project: providing services to taxonomists for standard genome sequencing and annotation.</title>
        <authorList>
            <consortium name="The Broad Institute Genomics Platform"/>
            <consortium name="The Broad Institute Genome Sequencing Center for Infectious Disease"/>
            <person name="Wu L."/>
            <person name="Ma J."/>
        </authorList>
    </citation>
    <scope>NUCLEOTIDE SEQUENCE [LARGE SCALE GENOMIC DNA]</scope>
    <source>
        <strain evidence="4">CGMCC 1.13574</strain>
    </source>
</reference>
<dbReference type="Proteomes" id="UP001597343">
    <property type="component" value="Unassembled WGS sequence"/>
</dbReference>
<dbReference type="Gene3D" id="3.40.50.1000">
    <property type="entry name" value="HAD superfamily/HAD-like"/>
    <property type="match status" value="1"/>
</dbReference>
<dbReference type="GO" id="GO:0016787">
    <property type="term" value="F:hydrolase activity"/>
    <property type="evidence" value="ECO:0007669"/>
    <property type="project" value="UniProtKB-KW"/>
</dbReference>
<keyword evidence="1 3" id="KW-0378">Hydrolase</keyword>
<keyword evidence="4" id="KW-1185">Reference proteome</keyword>
<protein>
    <submittedName>
        <fullName evidence="3">HAD family hydrolase</fullName>
        <ecNumber evidence="3">3.1.3.-</ecNumber>
    </submittedName>
</protein>
<dbReference type="EC" id="3.1.3.-" evidence="3"/>
<dbReference type="SFLD" id="SFLDS00003">
    <property type="entry name" value="Haloacid_Dehalogenase"/>
    <property type="match status" value="1"/>
</dbReference>
<dbReference type="EMBL" id="JBHUIO010000008">
    <property type="protein sequence ID" value="MFD2170916.1"/>
    <property type="molecule type" value="Genomic_DNA"/>
</dbReference>
<dbReference type="InterPro" id="IPR023214">
    <property type="entry name" value="HAD_sf"/>
</dbReference>
<name>A0ABW4ZZA7_9BACL</name>
<dbReference type="RefSeq" id="WP_386047310.1">
    <property type="nucleotide sequence ID" value="NZ_JBHUIO010000008.1"/>
</dbReference>
<evidence type="ECO:0000313" key="4">
    <source>
        <dbReference type="Proteomes" id="UP001597343"/>
    </source>
</evidence>
<evidence type="ECO:0000256" key="1">
    <source>
        <dbReference type="ARBA" id="ARBA00022801"/>
    </source>
</evidence>
<dbReference type="SUPFAM" id="SSF56784">
    <property type="entry name" value="HAD-like"/>
    <property type="match status" value="1"/>
</dbReference>
<sequence length="256" mass="29546">MEQHLLFDLDDTLIHCNRFFNEAREEFLAAMADFFREHKIDLKMVQETQNHIDLSGIVQHGLGKDRFPESLVSTYRLMCDKYGKRPSEPEERELLAIGYGVYVKPVELYPHAHETLERLKNEGHELYLYTGGDEEIQTSKVVRAGLEDIFPTDRRFISEHKNRSVLQRILETTPLRREHTWMIGNSARNDIRPALEEGIHAIHLPDKGGWAFDSADLDVPVKGQFLTLDAIEQVPAVIRKYLEEQGQREGSGLLQP</sequence>
<evidence type="ECO:0000256" key="2">
    <source>
        <dbReference type="ARBA" id="ARBA00022842"/>
    </source>
</evidence>
<evidence type="ECO:0000313" key="3">
    <source>
        <dbReference type="EMBL" id="MFD2170916.1"/>
    </source>
</evidence>
<dbReference type="InterPro" id="IPR036412">
    <property type="entry name" value="HAD-like_sf"/>
</dbReference>
<dbReference type="SFLD" id="SFLDG01129">
    <property type="entry name" value="C1.5:_HAD__Beta-PGM__Phosphata"/>
    <property type="match status" value="1"/>
</dbReference>
<gene>
    <name evidence="3" type="ORF">ACFSOY_13070</name>
</gene>
<dbReference type="PANTHER" id="PTHR46470">
    <property type="entry name" value="N-ACYLNEURAMINATE-9-PHOSPHATASE"/>
    <property type="match status" value="1"/>
</dbReference>
<dbReference type="InterPro" id="IPR023198">
    <property type="entry name" value="PGP-like_dom2"/>
</dbReference>
<comment type="caution">
    <text evidence="3">The sequence shown here is derived from an EMBL/GenBank/DDBJ whole genome shotgun (WGS) entry which is preliminary data.</text>
</comment>